<name>A0A699Z1J4_HAELA</name>
<gene>
    <name evidence="2" type="ORF">HaLaN_04346</name>
</gene>
<protein>
    <submittedName>
        <fullName evidence="2">Uncharacterized protein</fullName>
    </submittedName>
</protein>
<feature type="compositionally biased region" description="Basic and acidic residues" evidence="1">
    <location>
        <begin position="87"/>
        <end position="103"/>
    </location>
</feature>
<comment type="caution">
    <text evidence="2">The sequence shown here is derived from an EMBL/GenBank/DDBJ whole genome shotgun (WGS) entry which is preliminary data.</text>
</comment>
<dbReference type="AlphaFoldDB" id="A0A699Z1J4"/>
<evidence type="ECO:0000313" key="3">
    <source>
        <dbReference type="Proteomes" id="UP000485058"/>
    </source>
</evidence>
<accession>A0A699Z1J4</accession>
<evidence type="ECO:0000313" key="2">
    <source>
        <dbReference type="EMBL" id="GFH09242.1"/>
    </source>
</evidence>
<organism evidence="2 3">
    <name type="scientific">Haematococcus lacustris</name>
    <name type="common">Green alga</name>
    <name type="synonym">Haematococcus pluvialis</name>
    <dbReference type="NCBI Taxonomy" id="44745"/>
    <lineage>
        <taxon>Eukaryota</taxon>
        <taxon>Viridiplantae</taxon>
        <taxon>Chlorophyta</taxon>
        <taxon>core chlorophytes</taxon>
        <taxon>Chlorophyceae</taxon>
        <taxon>CS clade</taxon>
        <taxon>Chlamydomonadales</taxon>
        <taxon>Haematococcaceae</taxon>
        <taxon>Haematococcus</taxon>
    </lineage>
</organism>
<dbReference type="EMBL" id="BLLF01000219">
    <property type="protein sequence ID" value="GFH09242.1"/>
    <property type="molecule type" value="Genomic_DNA"/>
</dbReference>
<reference evidence="2 3" key="1">
    <citation type="submission" date="2020-02" db="EMBL/GenBank/DDBJ databases">
        <title>Draft genome sequence of Haematococcus lacustris strain NIES-144.</title>
        <authorList>
            <person name="Morimoto D."/>
            <person name="Nakagawa S."/>
            <person name="Yoshida T."/>
            <person name="Sawayama S."/>
        </authorList>
    </citation>
    <scope>NUCLEOTIDE SEQUENCE [LARGE SCALE GENOMIC DNA]</scope>
    <source>
        <strain evidence="2 3">NIES-144</strain>
    </source>
</reference>
<evidence type="ECO:0000256" key="1">
    <source>
        <dbReference type="SAM" id="MobiDB-lite"/>
    </source>
</evidence>
<feature type="compositionally biased region" description="Gly residues" evidence="1">
    <location>
        <begin position="65"/>
        <end position="74"/>
    </location>
</feature>
<feature type="region of interest" description="Disordered" evidence="1">
    <location>
        <begin position="45"/>
        <end position="118"/>
    </location>
</feature>
<sequence length="118" mass="13252">MAIMLWAEARGQGAGVMYEGGQRQAAQAVRRNMWEHIRRCTHPLADDDRHSTYEGPGVSGEEQYSGGGGRGGAGSREVYNDEDVDDEVVHHEFKREERGMKLKERQRKLGGATRPPER</sequence>
<keyword evidence="3" id="KW-1185">Reference proteome</keyword>
<proteinExistence type="predicted"/>
<dbReference type="Proteomes" id="UP000485058">
    <property type="component" value="Unassembled WGS sequence"/>
</dbReference>